<dbReference type="AlphaFoldDB" id="A0A844LIH3"/>
<comment type="caution">
    <text evidence="1">The sequence shown here is derived from an EMBL/GenBank/DDBJ whole genome shotgun (WGS) entry which is preliminary data.</text>
</comment>
<protein>
    <submittedName>
        <fullName evidence="1">Uncharacterized protein</fullName>
    </submittedName>
</protein>
<accession>A0A844LIH3</accession>
<evidence type="ECO:0000313" key="2">
    <source>
        <dbReference type="Proteomes" id="UP000462362"/>
    </source>
</evidence>
<dbReference type="Proteomes" id="UP000462362">
    <property type="component" value="Unassembled WGS sequence"/>
</dbReference>
<evidence type="ECO:0000313" key="1">
    <source>
        <dbReference type="EMBL" id="MTU44573.1"/>
    </source>
</evidence>
<proteinExistence type="predicted"/>
<sequence>MTEWVDRLNSLSVTIPSWVPIVGGQTWGLNLPTIPMLAKGGTITGAGSVLVGENGPEILNVGRGASVVPLTGSQRTPVDGGEKHFHLEQKIYATDPILGARQAAREAARYLGV</sequence>
<gene>
    <name evidence="1" type="ORF">GMD42_13520</name>
</gene>
<name>A0A844LIH3_9BURK</name>
<dbReference type="EMBL" id="WNCL01000120">
    <property type="protein sequence ID" value="MTU44573.1"/>
    <property type="molecule type" value="Genomic_DNA"/>
</dbReference>
<organism evidence="1 2">
    <name type="scientific">Parasutterella excrementihominis</name>
    <dbReference type="NCBI Taxonomy" id="487175"/>
    <lineage>
        <taxon>Bacteria</taxon>
        <taxon>Pseudomonadati</taxon>
        <taxon>Pseudomonadota</taxon>
        <taxon>Betaproteobacteria</taxon>
        <taxon>Burkholderiales</taxon>
        <taxon>Sutterellaceae</taxon>
        <taxon>Parasutterella</taxon>
    </lineage>
</organism>
<reference evidence="1 2" key="1">
    <citation type="journal article" date="2019" name="Nat. Med.">
        <title>A library of human gut bacterial isolates paired with longitudinal multiomics data enables mechanistic microbiome research.</title>
        <authorList>
            <person name="Poyet M."/>
            <person name="Groussin M."/>
            <person name="Gibbons S.M."/>
            <person name="Avila-Pacheco J."/>
            <person name="Jiang X."/>
            <person name="Kearney S.M."/>
            <person name="Perrotta A.R."/>
            <person name="Berdy B."/>
            <person name="Zhao S."/>
            <person name="Lieberman T.D."/>
            <person name="Swanson P.K."/>
            <person name="Smith M."/>
            <person name="Roesemann S."/>
            <person name="Alexander J.E."/>
            <person name="Rich S.A."/>
            <person name="Livny J."/>
            <person name="Vlamakis H."/>
            <person name="Clish C."/>
            <person name="Bullock K."/>
            <person name="Deik A."/>
            <person name="Scott J."/>
            <person name="Pierce K.A."/>
            <person name="Xavier R.J."/>
            <person name="Alm E.J."/>
        </authorList>
    </citation>
    <scope>NUCLEOTIDE SEQUENCE [LARGE SCALE GENOMIC DNA]</scope>
    <source>
        <strain evidence="1 2">BIOML-A2</strain>
    </source>
</reference>